<keyword evidence="1" id="KW-0472">Membrane</keyword>
<gene>
    <name evidence="2" type="ORF">QWT69_15465</name>
</gene>
<keyword evidence="1" id="KW-1133">Transmembrane helix</keyword>
<keyword evidence="1" id="KW-0812">Transmembrane</keyword>
<feature type="transmembrane region" description="Helical" evidence="1">
    <location>
        <begin position="40"/>
        <end position="60"/>
    </location>
</feature>
<name>A0ABZ0L3Q1_9BACL</name>
<dbReference type="RefSeq" id="WP_317967156.1">
    <property type="nucleotide sequence ID" value="NZ_CP129118.1"/>
</dbReference>
<evidence type="ECO:0000313" key="2">
    <source>
        <dbReference type="EMBL" id="WOV87234.1"/>
    </source>
</evidence>
<proteinExistence type="predicted"/>
<accession>A0ABZ0L3Q1</accession>
<dbReference type="Proteomes" id="UP001303902">
    <property type="component" value="Chromosome"/>
</dbReference>
<protein>
    <submittedName>
        <fullName evidence="2">Uncharacterized protein</fullName>
    </submittedName>
</protein>
<sequence>MEILLPFVLLPGFGVLWTLNLMTFIEKLHKGKDTHNQKVLGVFWTILFLVVLFYCFVMVIDY</sequence>
<dbReference type="EMBL" id="CP129118">
    <property type="protein sequence ID" value="WOV87234.1"/>
    <property type="molecule type" value="Genomic_DNA"/>
</dbReference>
<keyword evidence="3" id="KW-1185">Reference proteome</keyword>
<evidence type="ECO:0000256" key="1">
    <source>
        <dbReference type="SAM" id="Phobius"/>
    </source>
</evidence>
<feature type="transmembrane region" description="Helical" evidence="1">
    <location>
        <begin position="6"/>
        <end position="28"/>
    </location>
</feature>
<reference evidence="2 3" key="1">
    <citation type="submission" date="2023-06" db="EMBL/GenBank/DDBJ databases">
        <title>Sporosarcina sp. nov., isolated from Korean tranditional fermented seafood 'Jeotgal'.</title>
        <authorList>
            <person name="Yang A.I."/>
            <person name="Shin N.-R."/>
        </authorList>
    </citation>
    <scope>NUCLEOTIDE SEQUENCE [LARGE SCALE GENOMIC DNA]</scope>
    <source>
        <strain evidence="2 3">T2O-4</strain>
    </source>
</reference>
<organism evidence="2 3">
    <name type="scientific">Sporosarcina oncorhynchi</name>
    <dbReference type="NCBI Taxonomy" id="3056444"/>
    <lineage>
        <taxon>Bacteria</taxon>
        <taxon>Bacillati</taxon>
        <taxon>Bacillota</taxon>
        <taxon>Bacilli</taxon>
        <taxon>Bacillales</taxon>
        <taxon>Caryophanaceae</taxon>
        <taxon>Sporosarcina</taxon>
    </lineage>
</organism>
<evidence type="ECO:0000313" key="3">
    <source>
        <dbReference type="Proteomes" id="UP001303902"/>
    </source>
</evidence>